<dbReference type="eggNOG" id="KOG1116">
    <property type="taxonomic scope" value="Eukaryota"/>
</dbReference>
<name>D2V8S3_NAEGR</name>
<dbReference type="PROSITE" id="PS50146">
    <property type="entry name" value="DAGK"/>
    <property type="match status" value="1"/>
</dbReference>
<evidence type="ECO:0000313" key="7">
    <source>
        <dbReference type="Proteomes" id="UP000006671"/>
    </source>
</evidence>
<dbReference type="STRING" id="5762.D2V8S3"/>
<dbReference type="SUPFAM" id="SSF111331">
    <property type="entry name" value="NAD kinase/diacylglycerol kinase-like"/>
    <property type="match status" value="1"/>
</dbReference>
<evidence type="ECO:0000256" key="4">
    <source>
        <dbReference type="ARBA" id="ARBA00022840"/>
    </source>
</evidence>
<dbReference type="Gene3D" id="3.40.50.10330">
    <property type="entry name" value="Probable inorganic polyphosphate/atp-NAD kinase, domain 1"/>
    <property type="match status" value="1"/>
</dbReference>
<dbReference type="GeneID" id="8859727"/>
<dbReference type="GO" id="GO:0005886">
    <property type="term" value="C:plasma membrane"/>
    <property type="evidence" value="ECO:0007669"/>
    <property type="project" value="TreeGrafter"/>
</dbReference>
<dbReference type="GO" id="GO:0005524">
    <property type="term" value="F:ATP binding"/>
    <property type="evidence" value="ECO:0007669"/>
    <property type="project" value="UniProtKB-KW"/>
</dbReference>
<evidence type="ECO:0000256" key="1">
    <source>
        <dbReference type="ARBA" id="ARBA00022679"/>
    </source>
</evidence>
<evidence type="ECO:0000256" key="3">
    <source>
        <dbReference type="ARBA" id="ARBA00022777"/>
    </source>
</evidence>
<keyword evidence="4" id="KW-0067">ATP-binding</keyword>
<dbReference type="VEuPathDB" id="AmoebaDB:NAEGRDRAFT_47579"/>
<dbReference type="InterPro" id="IPR001206">
    <property type="entry name" value="Diacylglycerol_kinase_cat_dom"/>
</dbReference>
<dbReference type="KEGG" id="ngr:NAEGRDRAFT_47579"/>
<evidence type="ECO:0000313" key="6">
    <source>
        <dbReference type="EMBL" id="EFC46740.1"/>
    </source>
</evidence>
<protein>
    <submittedName>
        <fullName evidence="6">Predicted protein</fullName>
    </submittedName>
</protein>
<evidence type="ECO:0000259" key="5">
    <source>
        <dbReference type="PROSITE" id="PS50146"/>
    </source>
</evidence>
<keyword evidence="7" id="KW-1185">Reference proteome</keyword>
<dbReference type="Pfam" id="PF19279">
    <property type="entry name" value="YegS_C"/>
    <property type="match status" value="1"/>
</dbReference>
<proteinExistence type="predicted"/>
<dbReference type="Proteomes" id="UP000006671">
    <property type="component" value="Unassembled WGS sequence"/>
</dbReference>
<dbReference type="PANTHER" id="PTHR12358">
    <property type="entry name" value="SPHINGOSINE KINASE"/>
    <property type="match status" value="1"/>
</dbReference>
<dbReference type="InParanoid" id="D2V8S3"/>
<sequence length="332" mass="35903">MGDGSRCAFELVVEDKCDLIITLGGDGSTQNTLNGLVRGCLYLDPQALAKGAPLPVGLAVIPTGSGNDLQKTIGGEPVDVYSEAFFERTVKTIAESGKVVYADIGKVEYTKDNTGIILPALNDEHIPKQYLSNDSSKKLAYQFDSENTGVRFFMNESSFGISTSVLNAVNNSTISKEINYNVQTLWKQLTFVNPSIDVEVDGETVYSGISQLVCVGNGKAFGNGMYPNPNATITSENLSVCILHNIRLWNVFSVVYSLKAGTIGSYALASLLEGKKSLKAKRSESETQDVYLECDGEVVGKLPAQYDVVPAIIKMIVPESSPEYELHSKKNL</sequence>
<dbReference type="EMBL" id="GG738857">
    <property type="protein sequence ID" value="EFC46740.1"/>
    <property type="molecule type" value="Genomic_DNA"/>
</dbReference>
<dbReference type="InterPro" id="IPR017438">
    <property type="entry name" value="ATP-NAD_kinase_N"/>
</dbReference>
<dbReference type="InterPro" id="IPR016064">
    <property type="entry name" value="NAD/diacylglycerol_kinase_sf"/>
</dbReference>
<dbReference type="Pfam" id="PF00781">
    <property type="entry name" value="DAGK_cat"/>
    <property type="match status" value="1"/>
</dbReference>
<gene>
    <name evidence="6" type="ORF">NAEGRDRAFT_47579</name>
</gene>
<keyword evidence="1" id="KW-0808">Transferase</keyword>
<organism evidence="7">
    <name type="scientific">Naegleria gruberi</name>
    <name type="common">Amoeba</name>
    <dbReference type="NCBI Taxonomy" id="5762"/>
    <lineage>
        <taxon>Eukaryota</taxon>
        <taxon>Discoba</taxon>
        <taxon>Heterolobosea</taxon>
        <taxon>Tetramitia</taxon>
        <taxon>Eutetramitia</taxon>
        <taxon>Vahlkampfiidae</taxon>
        <taxon>Naegleria</taxon>
    </lineage>
</organism>
<accession>D2V8S3</accession>
<feature type="domain" description="DAGKc" evidence="5">
    <location>
        <begin position="1"/>
        <end position="111"/>
    </location>
</feature>
<keyword evidence="2" id="KW-0547">Nucleotide-binding</keyword>
<dbReference type="PANTHER" id="PTHR12358:SF106">
    <property type="entry name" value="LIPID KINASE YEGS"/>
    <property type="match status" value="1"/>
</dbReference>
<dbReference type="AlphaFoldDB" id="D2V8S3"/>
<dbReference type="GO" id="GO:0016301">
    <property type="term" value="F:kinase activity"/>
    <property type="evidence" value="ECO:0007669"/>
    <property type="project" value="UniProtKB-KW"/>
</dbReference>
<dbReference type="Gene3D" id="2.60.200.40">
    <property type="match status" value="1"/>
</dbReference>
<dbReference type="InterPro" id="IPR050187">
    <property type="entry name" value="Lipid_Phosphate_FormReg"/>
</dbReference>
<reference evidence="6 7" key="1">
    <citation type="journal article" date="2010" name="Cell">
        <title>The genome of Naegleria gruberi illuminates early eukaryotic versatility.</title>
        <authorList>
            <person name="Fritz-Laylin L.K."/>
            <person name="Prochnik S.E."/>
            <person name="Ginger M.L."/>
            <person name="Dacks J.B."/>
            <person name="Carpenter M.L."/>
            <person name="Field M.C."/>
            <person name="Kuo A."/>
            <person name="Paredez A."/>
            <person name="Chapman J."/>
            <person name="Pham J."/>
            <person name="Shu S."/>
            <person name="Neupane R."/>
            <person name="Cipriano M."/>
            <person name="Mancuso J."/>
            <person name="Tu H."/>
            <person name="Salamov A."/>
            <person name="Lindquist E."/>
            <person name="Shapiro H."/>
            <person name="Lucas S."/>
            <person name="Grigoriev I.V."/>
            <person name="Cande W.Z."/>
            <person name="Fulton C."/>
            <person name="Rokhsar D.S."/>
            <person name="Dawson S.C."/>
        </authorList>
    </citation>
    <scope>NUCLEOTIDE SEQUENCE [LARGE SCALE GENOMIC DNA]</scope>
    <source>
        <strain evidence="6 7">NEG-M</strain>
    </source>
</reference>
<dbReference type="RefSeq" id="XP_002679484.1">
    <property type="nucleotide sequence ID" value="XM_002679438.1"/>
</dbReference>
<dbReference type="OrthoDB" id="336240at2759"/>
<keyword evidence="3" id="KW-0418">Kinase</keyword>
<dbReference type="InterPro" id="IPR045540">
    <property type="entry name" value="YegS/DAGK_C"/>
</dbReference>
<dbReference type="OMA" id="MNESSFG"/>
<evidence type="ECO:0000256" key="2">
    <source>
        <dbReference type="ARBA" id="ARBA00022741"/>
    </source>
</evidence>